<evidence type="ECO:0008006" key="4">
    <source>
        <dbReference type="Google" id="ProtNLM"/>
    </source>
</evidence>
<evidence type="ECO:0000313" key="2">
    <source>
        <dbReference type="EMBL" id="RCK20940.1"/>
    </source>
</evidence>
<protein>
    <recommendedName>
        <fullName evidence="4">Lipoprotein</fullName>
    </recommendedName>
</protein>
<evidence type="ECO:0000313" key="3">
    <source>
        <dbReference type="Proteomes" id="UP000253061"/>
    </source>
</evidence>
<evidence type="ECO:0000256" key="1">
    <source>
        <dbReference type="SAM" id="SignalP"/>
    </source>
</evidence>
<dbReference type="AlphaFoldDB" id="A0A367V9L3"/>
<proteinExistence type="predicted"/>
<accession>A0A367V9L3</accession>
<reference evidence="2 3" key="1">
    <citation type="submission" date="2014-07" db="EMBL/GenBank/DDBJ databases">
        <title>Draft genome sequence of Thalassospira profundimaris R8-17.</title>
        <authorList>
            <person name="Lai Q."/>
            <person name="Shao Z."/>
        </authorList>
    </citation>
    <scope>NUCLEOTIDE SEQUENCE [LARGE SCALE GENOMIC DNA]</scope>
    <source>
        <strain evidence="2 3">R8-17</strain>
    </source>
</reference>
<feature type="signal peptide" evidence="1">
    <location>
        <begin position="1"/>
        <end position="32"/>
    </location>
</feature>
<dbReference type="EMBL" id="JPWB01000006">
    <property type="protein sequence ID" value="RCK20940.1"/>
    <property type="molecule type" value="Genomic_DNA"/>
</dbReference>
<gene>
    <name evidence="2" type="ORF">TH6_14255</name>
</gene>
<sequence>MPDTMIARCMHWRLGQVLVLCALLLLVGCATARQTPDDIATLSCIEKLQLADIQVIGSDVRNASVAKVEEYPFLRANRNSVLMGQQVGAALDQDDEVLASELFADWVTQMRVLDRTARASEMRNLSVKPVVTVSEQEACANSLAGALQTDDFAQLSDAVFVPDDYLDFQRVSGLYPVTAFPAYFGYEAWKRDNLQTFTLSEDDLQESGDWLIYAPSGAGAKPANIKAVNISQDKFGRLLPTASELEALAQQYAPKLRIDTRSDSDLIGLPALQSRDARSEVDLSTPVMFYRLSHTYFGGEWVPQIVYSVWFPERPKVGFLDILAGHLDALIWRVTLNRDGVPIMADSIHGCGCYHMFFPTNGVKRLHAPEDDDIRETAETPAGFLESETLARPVLWIDDTSHYLLAVTQADTQGERSSAIPVVLQPEQHLTSLPLADGTGYASLYDKDGFIPGTDRLERFILWPMGIARPGAMRQWGRHATAFVGRRHFDDPVMLGRYFGFPAPD</sequence>
<dbReference type="Proteomes" id="UP000253061">
    <property type="component" value="Unassembled WGS sequence"/>
</dbReference>
<organism evidence="2 3">
    <name type="scientific">Thalassospira profundimaris</name>
    <dbReference type="NCBI Taxonomy" id="502049"/>
    <lineage>
        <taxon>Bacteria</taxon>
        <taxon>Pseudomonadati</taxon>
        <taxon>Pseudomonadota</taxon>
        <taxon>Alphaproteobacteria</taxon>
        <taxon>Rhodospirillales</taxon>
        <taxon>Thalassospiraceae</taxon>
        <taxon>Thalassospira</taxon>
    </lineage>
</organism>
<name>A0A367V9L3_9PROT</name>
<comment type="caution">
    <text evidence="2">The sequence shown here is derived from an EMBL/GenBank/DDBJ whole genome shotgun (WGS) entry which is preliminary data.</text>
</comment>
<keyword evidence="1" id="KW-0732">Signal</keyword>
<feature type="chain" id="PRO_5016761682" description="Lipoprotein" evidence="1">
    <location>
        <begin position="33"/>
        <end position="505"/>
    </location>
</feature>